<dbReference type="GO" id="GO:0006099">
    <property type="term" value="P:tricarboxylic acid cycle"/>
    <property type="evidence" value="ECO:0007669"/>
    <property type="project" value="InterPro"/>
</dbReference>
<dbReference type="GO" id="GO:0005829">
    <property type="term" value="C:cytosol"/>
    <property type="evidence" value="ECO:0007669"/>
    <property type="project" value="TreeGrafter"/>
</dbReference>
<evidence type="ECO:0000256" key="3">
    <source>
        <dbReference type="ARBA" id="ARBA00048995"/>
    </source>
</evidence>
<feature type="non-terminal residue" evidence="5">
    <location>
        <position position="233"/>
    </location>
</feature>
<evidence type="ECO:0000313" key="6">
    <source>
        <dbReference type="Proteomes" id="UP000321192"/>
    </source>
</evidence>
<accession>A0A5C7S4V9</accession>
<comment type="catalytic activity">
    <reaction evidence="3">
        <text>oxaloacetate + phosphate = phosphoenolpyruvate + hydrogencarbonate</text>
        <dbReference type="Rhea" id="RHEA:28370"/>
        <dbReference type="ChEBI" id="CHEBI:16452"/>
        <dbReference type="ChEBI" id="CHEBI:17544"/>
        <dbReference type="ChEBI" id="CHEBI:43474"/>
        <dbReference type="ChEBI" id="CHEBI:58702"/>
        <dbReference type="EC" id="4.1.1.31"/>
    </reaction>
</comment>
<dbReference type="InterPro" id="IPR018129">
    <property type="entry name" value="PEP_COase_Lys_AS"/>
</dbReference>
<dbReference type="InterPro" id="IPR015813">
    <property type="entry name" value="Pyrv/PenolPyrv_kinase-like_dom"/>
</dbReference>
<dbReference type="PANTHER" id="PTHR30523">
    <property type="entry name" value="PHOSPHOENOLPYRUVATE CARBOXYLASE"/>
    <property type="match status" value="1"/>
</dbReference>
<keyword evidence="5" id="KW-0670">Pyruvate</keyword>
<reference evidence="5 6" key="1">
    <citation type="submission" date="2018-09" db="EMBL/GenBank/DDBJ databases">
        <title>Metagenome Assembled Genomes from an Advanced Water Purification Facility.</title>
        <authorList>
            <person name="Stamps B.W."/>
            <person name="Spear J.R."/>
        </authorList>
    </citation>
    <scope>NUCLEOTIDE SEQUENCE [LARGE SCALE GENOMIC DNA]</scope>
    <source>
        <strain evidence="5">Bin_27_1</strain>
    </source>
</reference>
<dbReference type="SUPFAM" id="SSF51621">
    <property type="entry name" value="Phosphoenolpyruvate/pyruvate domain"/>
    <property type="match status" value="1"/>
</dbReference>
<feature type="active site" evidence="4">
    <location>
        <position position="149"/>
    </location>
</feature>
<dbReference type="GO" id="GO:0008964">
    <property type="term" value="F:phosphoenolpyruvate carboxylase activity"/>
    <property type="evidence" value="ECO:0007669"/>
    <property type="project" value="UniProtKB-EC"/>
</dbReference>
<proteinExistence type="predicted"/>
<gene>
    <name evidence="5" type="ORF">E6Q80_22585</name>
</gene>
<dbReference type="PROSITE" id="PS00781">
    <property type="entry name" value="PEPCASE_1"/>
    <property type="match status" value="1"/>
</dbReference>
<dbReference type="PANTHER" id="PTHR30523:SF6">
    <property type="entry name" value="PHOSPHOENOLPYRUVATE CARBOXYLASE"/>
    <property type="match status" value="1"/>
</dbReference>
<evidence type="ECO:0000256" key="4">
    <source>
        <dbReference type="PROSITE-ProRule" id="PRU10111"/>
    </source>
</evidence>
<comment type="function">
    <text evidence="1">Forms oxaloacetate, a four-carbon dicarboxylic acid source for the tricarboxylic acid cycle.</text>
</comment>
<sequence>MSDTNTSEDKDLPLRDDIRLLGRVLGDTVRAQEGEAVFDLVETIRQSSIRFRRHEDHGARRELEATLDSLSRDQTIDVVRAFSYFSHLCNIAEDQHHIRRSRAHQIAGSAPREGSLAHALQRAFDAGMGSTELAAFFDTAHVVPVLTAHPTEVQRKSILNCQMVIARLLDERDRMQLTPEEQDANFEALRRAVLTLWQTRMLRTEKLSVMDEVSNGLSYFDYTFLRELPRLYA</sequence>
<dbReference type="RefSeq" id="WP_276662546.1">
    <property type="nucleotide sequence ID" value="NZ_SSFD01000388.1"/>
</dbReference>
<protein>
    <recommendedName>
        <fullName evidence="2">Phosphoenolpyruvate carboxylase</fullName>
    </recommendedName>
</protein>
<evidence type="ECO:0000313" key="5">
    <source>
        <dbReference type="EMBL" id="TXH78479.1"/>
    </source>
</evidence>
<evidence type="ECO:0000256" key="1">
    <source>
        <dbReference type="ARBA" id="ARBA00003670"/>
    </source>
</evidence>
<dbReference type="Proteomes" id="UP000321192">
    <property type="component" value="Unassembled WGS sequence"/>
</dbReference>
<evidence type="ECO:0000256" key="2">
    <source>
        <dbReference type="ARBA" id="ARBA00022419"/>
    </source>
</evidence>
<organism evidence="5 6">
    <name type="scientific">Thauera aminoaromatica</name>
    <dbReference type="NCBI Taxonomy" id="164330"/>
    <lineage>
        <taxon>Bacteria</taxon>
        <taxon>Pseudomonadati</taxon>
        <taxon>Pseudomonadota</taxon>
        <taxon>Betaproteobacteria</taxon>
        <taxon>Rhodocyclales</taxon>
        <taxon>Zoogloeaceae</taxon>
        <taxon>Thauera</taxon>
    </lineage>
</organism>
<dbReference type="AlphaFoldDB" id="A0A5C7S4V9"/>
<dbReference type="GO" id="GO:0015977">
    <property type="term" value="P:carbon fixation"/>
    <property type="evidence" value="ECO:0007669"/>
    <property type="project" value="InterPro"/>
</dbReference>
<dbReference type="Pfam" id="PF00311">
    <property type="entry name" value="PEPcase"/>
    <property type="match status" value="1"/>
</dbReference>
<dbReference type="InterPro" id="IPR021135">
    <property type="entry name" value="PEP_COase"/>
</dbReference>
<comment type="caution">
    <text evidence="5">The sequence shown here is derived from an EMBL/GenBank/DDBJ whole genome shotgun (WGS) entry which is preliminary data.</text>
</comment>
<dbReference type="EMBL" id="SSFD01000388">
    <property type="protein sequence ID" value="TXH78479.1"/>
    <property type="molecule type" value="Genomic_DNA"/>
</dbReference>
<name>A0A5C7S4V9_THASP</name>